<dbReference type="EMBL" id="LZKJ01000066">
    <property type="protein sequence ID" value="OBI49279.1"/>
    <property type="molecule type" value="Genomic_DNA"/>
</dbReference>
<dbReference type="InterPro" id="IPR029063">
    <property type="entry name" value="SAM-dependent_MTases_sf"/>
</dbReference>
<dbReference type="GO" id="GO:0008168">
    <property type="term" value="F:methyltransferase activity"/>
    <property type="evidence" value="ECO:0007669"/>
    <property type="project" value="UniProtKB-UniRule"/>
</dbReference>
<dbReference type="SUPFAM" id="SSF53335">
    <property type="entry name" value="S-adenosyl-L-methionine-dependent methyltransferases"/>
    <property type="match status" value="1"/>
</dbReference>
<comment type="similarity">
    <text evidence="2 6">Belongs to the UPF0677 family.</text>
</comment>
<accession>A0A1A2ZF59</accession>
<keyword evidence="3 6" id="KW-0489">Methyltransferase</keyword>
<dbReference type="Gene3D" id="3.40.50.150">
    <property type="entry name" value="Vaccinia Virus protein VP39"/>
    <property type="match status" value="1"/>
</dbReference>
<gene>
    <name evidence="7" type="ORF">A5707_17215</name>
</gene>
<proteinExistence type="inferred from homology"/>
<dbReference type="Pfam" id="PF04072">
    <property type="entry name" value="LCM"/>
    <property type="match status" value="1"/>
</dbReference>
<organism evidence="7 8">
    <name type="scientific">Mycobacterium kyorinense</name>
    <dbReference type="NCBI Taxonomy" id="487514"/>
    <lineage>
        <taxon>Bacteria</taxon>
        <taxon>Bacillati</taxon>
        <taxon>Actinomycetota</taxon>
        <taxon>Actinomycetes</taxon>
        <taxon>Mycobacteriales</taxon>
        <taxon>Mycobacteriaceae</taxon>
        <taxon>Mycobacterium</taxon>
    </lineage>
</organism>
<comment type="caution">
    <text evidence="7">The sequence shown here is derived from an EMBL/GenBank/DDBJ whole genome shotgun (WGS) entry which is preliminary data.</text>
</comment>
<dbReference type="RefSeq" id="WP_065013792.1">
    <property type="nucleotide sequence ID" value="NZ_LZKJ01000066.1"/>
</dbReference>
<dbReference type="InterPro" id="IPR007213">
    <property type="entry name" value="Ppm1/Ppm2/Tcmp"/>
</dbReference>
<dbReference type="Proteomes" id="UP000093592">
    <property type="component" value="Unassembled WGS sequence"/>
</dbReference>
<dbReference type="EC" id="2.1.1.-" evidence="6"/>
<dbReference type="PANTHER" id="PTHR43619:SF2">
    <property type="entry name" value="S-ADENOSYL-L-METHIONINE-DEPENDENT METHYLTRANSFERASES SUPERFAMILY PROTEIN"/>
    <property type="match status" value="1"/>
</dbReference>
<evidence type="ECO:0000313" key="7">
    <source>
        <dbReference type="EMBL" id="OBI49279.1"/>
    </source>
</evidence>
<dbReference type="InterPro" id="IPR011610">
    <property type="entry name" value="SAM_mthyl_Trfase_ML2640-like"/>
</dbReference>
<dbReference type="GO" id="GO:0032259">
    <property type="term" value="P:methylation"/>
    <property type="evidence" value="ECO:0007669"/>
    <property type="project" value="UniProtKB-KW"/>
</dbReference>
<comment type="function">
    <text evidence="1 6">Exhibits S-adenosyl-L-methionine-dependent methyltransferase activity.</text>
</comment>
<dbReference type="OrthoDB" id="9806164at2"/>
<evidence type="ECO:0000256" key="6">
    <source>
        <dbReference type="RuleBase" id="RU362030"/>
    </source>
</evidence>
<evidence type="ECO:0000256" key="1">
    <source>
        <dbReference type="ARBA" id="ARBA00003907"/>
    </source>
</evidence>
<evidence type="ECO:0000313" key="8">
    <source>
        <dbReference type="Proteomes" id="UP000093592"/>
    </source>
</evidence>
<dbReference type="PANTHER" id="PTHR43619">
    <property type="entry name" value="S-ADENOSYL-L-METHIONINE-DEPENDENT METHYLTRANSFERASE YKTD-RELATED"/>
    <property type="match status" value="1"/>
</dbReference>
<protein>
    <recommendedName>
        <fullName evidence="6">S-adenosyl-L-methionine-dependent methyltransferase</fullName>
        <ecNumber evidence="6">2.1.1.-</ecNumber>
    </recommendedName>
</protein>
<evidence type="ECO:0000256" key="3">
    <source>
        <dbReference type="ARBA" id="ARBA00022603"/>
    </source>
</evidence>
<dbReference type="AlphaFoldDB" id="A0A1A2ZF59"/>
<name>A0A1A2ZF59_9MYCO</name>
<evidence type="ECO:0000256" key="5">
    <source>
        <dbReference type="ARBA" id="ARBA00022691"/>
    </source>
</evidence>
<evidence type="ECO:0000256" key="4">
    <source>
        <dbReference type="ARBA" id="ARBA00022679"/>
    </source>
</evidence>
<evidence type="ECO:0000256" key="2">
    <source>
        <dbReference type="ARBA" id="ARBA00008138"/>
    </source>
</evidence>
<sequence>MARTDNDTWDLASSVGATATMVAAGRARATATGLIDDQFAEPLVRAVGIDFFTRWANGELDSTQVDIPDLPWGMQPMTDLLAVRTRFIDTFFADAGAAGIRQAVILASGLDARGYRLEWPSGTAVFEIDQPQVLDFKAITLAAIGAQPTVDLRAVPIDLRHDWPAALQQAGFDPTTPTAWIAEGLVAFLPPEAQDRLLDNITGLSADGSRVVVEIFLNSPEALEALQTANQKWYDNGLDVHIDNLGYPGQRNDVAAYLTERGWRTDRTRSNDLLADSGLPMLSADSHNYYCTAVLGS</sequence>
<keyword evidence="5 6" id="KW-0949">S-adenosyl-L-methionine</keyword>
<reference evidence="8" key="1">
    <citation type="submission" date="2016-06" db="EMBL/GenBank/DDBJ databases">
        <authorList>
            <person name="Sutton G."/>
            <person name="Brinkac L."/>
            <person name="Sanka R."/>
            <person name="Adams M."/>
            <person name="Lau E."/>
            <person name="Sam S."/>
            <person name="Sreng N."/>
            <person name="Him V."/>
            <person name="Kerleguer A."/>
            <person name="Cheng S."/>
        </authorList>
    </citation>
    <scope>NUCLEOTIDE SEQUENCE [LARGE SCALE GENOMIC DNA]</scope>
    <source>
        <strain evidence="8">E861</strain>
    </source>
</reference>
<dbReference type="NCBIfam" id="TIGR00027">
    <property type="entry name" value="mthyl_TIGR00027"/>
    <property type="match status" value="1"/>
</dbReference>
<keyword evidence="4 7" id="KW-0808">Transferase</keyword>